<feature type="domain" description="Fibronectin type-III" evidence="4">
    <location>
        <begin position="124"/>
        <end position="224"/>
    </location>
</feature>
<dbReference type="OMA" id="IWANNKL"/>
<protein>
    <submittedName>
        <fullName evidence="5">Down syndrome cell adhesion molecule-like protein 1</fullName>
    </submittedName>
</protein>
<evidence type="ECO:0000256" key="1">
    <source>
        <dbReference type="SAM" id="Phobius"/>
    </source>
</evidence>
<dbReference type="CDD" id="cd00096">
    <property type="entry name" value="Ig"/>
    <property type="match status" value="1"/>
</dbReference>
<evidence type="ECO:0000259" key="4">
    <source>
        <dbReference type="PROSITE" id="PS50853"/>
    </source>
</evidence>
<evidence type="ECO:0000313" key="5">
    <source>
        <dbReference type="EMBL" id="OXA44037.1"/>
    </source>
</evidence>
<dbReference type="CDD" id="cd00063">
    <property type="entry name" value="FN3"/>
    <property type="match status" value="1"/>
</dbReference>
<dbReference type="InterPro" id="IPR036116">
    <property type="entry name" value="FN3_sf"/>
</dbReference>
<dbReference type="Gene3D" id="2.60.40.10">
    <property type="entry name" value="Immunoglobulins"/>
    <property type="match status" value="2"/>
</dbReference>
<evidence type="ECO:0000256" key="2">
    <source>
        <dbReference type="SAM" id="SignalP"/>
    </source>
</evidence>
<dbReference type="SUPFAM" id="SSF48726">
    <property type="entry name" value="Immunoglobulin"/>
    <property type="match status" value="1"/>
</dbReference>
<dbReference type="SMART" id="SM00409">
    <property type="entry name" value="IG"/>
    <property type="match status" value="1"/>
</dbReference>
<dbReference type="SMART" id="SM00060">
    <property type="entry name" value="FN3"/>
    <property type="match status" value="1"/>
</dbReference>
<feature type="chain" id="PRO_5012126879" evidence="2">
    <location>
        <begin position="26"/>
        <end position="333"/>
    </location>
</feature>
<keyword evidence="1" id="KW-0812">Transmembrane</keyword>
<keyword evidence="6" id="KW-1185">Reference proteome</keyword>
<dbReference type="AlphaFoldDB" id="A0A226DH64"/>
<dbReference type="InterPro" id="IPR007110">
    <property type="entry name" value="Ig-like_dom"/>
</dbReference>
<dbReference type="OrthoDB" id="6266590at2759"/>
<dbReference type="Pfam" id="PF00047">
    <property type="entry name" value="ig"/>
    <property type="match status" value="1"/>
</dbReference>
<feature type="transmembrane region" description="Helical" evidence="1">
    <location>
        <begin position="245"/>
        <end position="269"/>
    </location>
</feature>
<name>A0A226DH64_FOLCA</name>
<dbReference type="InterPro" id="IPR013151">
    <property type="entry name" value="Immunoglobulin_dom"/>
</dbReference>
<keyword evidence="1" id="KW-1133">Transmembrane helix</keyword>
<reference evidence="5 6" key="1">
    <citation type="submission" date="2015-12" db="EMBL/GenBank/DDBJ databases">
        <title>The genome of Folsomia candida.</title>
        <authorList>
            <person name="Faddeeva A."/>
            <person name="Derks M.F."/>
            <person name="Anvar Y."/>
            <person name="Smit S."/>
            <person name="Van Straalen N."/>
            <person name="Roelofs D."/>
        </authorList>
    </citation>
    <scope>NUCLEOTIDE SEQUENCE [LARGE SCALE GENOMIC DNA]</scope>
    <source>
        <strain evidence="5 6">VU population</strain>
        <tissue evidence="5">Whole body</tissue>
    </source>
</reference>
<keyword evidence="1" id="KW-0472">Membrane</keyword>
<organism evidence="5 6">
    <name type="scientific">Folsomia candida</name>
    <name type="common">Springtail</name>
    <dbReference type="NCBI Taxonomy" id="158441"/>
    <lineage>
        <taxon>Eukaryota</taxon>
        <taxon>Metazoa</taxon>
        <taxon>Ecdysozoa</taxon>
        <taxon>Arthropoda</taxon>
        <taxon>Hexapoda</taxon>
        <taxon>Collembola</taxon>
        <taxon>Entomobryomorpha</taxon>
        <taxon>Isotomoidea</taxon>
        <taxon>Isotomidae</taxon>
        <taxon>Proisotominae</taxon>
        <taxon>Folsomia</taxon>
    </lineage>
</organism>
<gene>
    <name evidence="5" type="ORF">Fcan01_21299</name>
</gene>
<accession>A0A226DH64</accession>
<dbReference type="InterPro" id="IPR036179">
    <property type="entry name" value="Ig-like_dom_sf"/>
</dbReference>
<keyword evidence="2" id="KW-0732">Signal</keyword>
<comment type="caution">
    <text evidence="5">The sequence shown here is derived from an EMBL/GenBank/DDBJ whole genome shotgun (WGS) entry which is preliminary data.</text>
</comment>
<dbReference type="Proteomes" id="UP000198287">
    <property type="component" value="Unassembled WGS sequence"/>
</dbReference>
<dbReference type="PROSITE" id="PS50853">
    <property type="entry name" value="FN3"/>
    <property type="match status" value="1"/>
</dbReference>
<dbReference type="PROSITE" id="PS50835">
    <property type="entry name" value="IG_LIKE"/>
    <property type="match status" value="1"/>
</dbReference>
<feature type="signal peptide" evidence="2">
    <location>
        <begin position="1"/>
        <end position="25"/>
    </location>
</feature>
<dbReference type="SUPFAM" id="SSF49265">
    <property type="entry name" value="Fibronectin type III"/>
    <property type="match status" value="1"/>
</dbReference>
<dbReference type="InterPro" id="IPR003599">
    <property type="entry name" value="Ig_sub"/>
</dbReference>
<sequence length="333" mass="37693">MHKRKNIIMNELILWITIVCFVTEGAPFSEKLKSDGDHHIQLISVDQGTNFSLPCGGAKGSVMWIHEDKRDLVRTYRVQQDGSLYFPNMKRSDAGIYSCRVETDYKSSAEESVEARVRIHVRTAPLAPKNVTVEPFTISASVAWEIDKEGEGGYAIRNFQIAYRLKNATENDWQTCLPAFIEPYLRQYSIYHLQPNSSYVVKVWANNKLGSGLSTLVEMMTKNDPQEIELRKHFLDGVDSFDVRIWIIAVGIVITTLLVLGLATCCLFYREYNMHLVADSTDVDGESIELMPNIILNPGYDFQSAEISHPDENSNNTTATRVNNNSVVYPSRV</sequence>
<dbReference type="InterPro" id="IPR003961">
    <property type="entry name" value="FN3_dom"/>
</dbReference>
<evidence type="ECO:0000313" key="6">
    <source>
        <dbReference type="Proteomes" id="UP000198287"/>
    </source>
</evidence>
<dbReference type="EMBL" id="LNIX01000020">
    <property type="protein sequence ID" value="OXA44037.1"/>
    <property type="molecule type" value="Genomic_DNA"/>
</dbReference>
<dbReference type="InterPro" id="IPR013783">
    <property type="entry name" value="Ig-like_fold"/>
</dbReference>
<evidence type="ECO:0000259" key="3">
    <source>
        <dbReference type="PROSITE" id="PS50835"/>
    </source>
</evidence>
<feature type="domain" description="Ig-like" evidence="3">
    <location>
        <begin position="1"/>
        <end position="118"/>
    </location>
</feature>
<proteinExistence type="predicted"/>